<evidence type="ECO:0000313" key="18">
    <source>
        <dbReference type="Proteomes" id="UP000729290"/>
    </source>
</evidence>
<dbReference type="Pfam" id="PF12705">
    <property type="entry name" value="PDDEXK_1"/>
    <property type="match status" value="1"/>
</dbReference>
<dbReference type="RefSeq" id="WP_205132561.1">
    <property type="nucleotide sequence ID" value="NZ_JACSNT010000002.1"/>
</dbReference>
<dbReference type="SUPFAM" id="SSF52540">
    <property type="entry name" value="P-loop containing nucleoside triphosphate hydrolases"/>
    <property type="match status" value="1"/>
</dbReference>
<dbReference type="InterPro" id="IPR014017">
    <property type="entry name" value="DNA_helicase_UvrD-like_C"/>
</dbReference>
<dbReference type="Pfam" id="PF00580">
    <property type="entry name" value="UvrD-helicase"/>
    <property type="match status" value="1"/>
</dbReference>
<organism evidence="17 18">
    <name type="scientific">Anaerotignum lactatifermentans</name>
    <dbReference type="NCBI Taxonomy" id="160404"/>
    <lineage>
        <taxon>Bacteria</taxon>
        <taxon>Bacillati</taxon>
        <taxon>Bacillota</taxon>
        <taxon>Clostridia</taxon>
        <taxon>Lachnospirales</taxon>
        <taxon>Anaerotignaceae</taxon>
        <taxon>Anaerotignum</taxon>
    </lineage>
</organism>
<evidence type="ECO:0000256" key="3">
    <source>
        <dbReference type="ARBA" id="ARBA00022763"/>
    </source>
</evidence>
<comment type="catalytic activity">
    <reaction evidence="12 13">
        <text>ATP + H2O = ADP + phosphate + H(+)</text>
        <dbReference type="Rhea" id="RHEA:13065"/>
        <dbReference type="ChEBI" id="CHEBI:15377"/>
        <dbReference type="ChEBI" id="CHEBI:15378"/>
        <dbReference type="ChEBI" id="CHEBI:30616"/>
        <dbReference type="ChEBI" id="CHEBI:43474"/>
        <dbReference type="ChEBI" id="CHEBI:456216"/>
        <dbReference type="EC" id="5.6.2.4"/>
    </reaction>
</comment>
<dbReference type="NCBIfam" id="TIGR02785">
    <property type="entry name" value="addA_Gpos"/>
    <property type="match status" value="1"/>
</dbReference>
<keyword evidence="6 13" id="KW-0269">Exonuclease</keyword>
<evidence type="ECO:0000259" key="15">
    <source>
        <dbReference type="PROSITE" id="PS51198"/>
    </source>
</evidence>
<dbReference type="PANTHER" id="PTHR11070">
    <property type="entry name" value="UVRD / RECB / PCRA DNA HELICASE FAMILY MEMBER"/>
    <property type="match status" value="1"/>
</dbReference>
<keyword evidence="9 13" id="KW-0234">DNA repair</keyword>
<keyword evidence="18" id="KW-1185">Reference proteome</keyword>
<dbReference type="InterPro" id="IPR011335">
    <property type="entry name" value="Restrct_endonuc-II-like"/>
</dbReference>
<sequence length="1221" mass="140137">MGNTWTDQQKMAIQAKDSDILVSAAAGSGKTAVLVERIISAVTAEQNPRDIDRMLVVTFTKAAASEMSQRIGAAISAKLEEQPDNAHLQNQLTLLNRADIKTIHAFCLQVIREYYSRLDLDPAVKTADPSEISLLQKEVLADLFEELYGEEREDFLLLLETYGEATGDRKLQELILQVYEFAQGYPQPKVLLERMAEMFFLRPEDTVDTCVWMELVQEGIRNGVDFVRYLLKKAEERVAGDSGFTAYAQRLGAECAAAEELALVLEERNYRRWHMAYVAMEFARLPAYRGEDKESAEYVKGLRNEAKAAWGKLGEKYFRYGEETQSSLIRQLYPVAKALSEITILFMDRFAEAKKEKLWIDFHDYEHFALEILTEKGSEPGHVIPSDAAREIAGKYDEIMIDEYQDSNLVQEMALSAVSGEWEGKNNRFMVGDVKQSIYRFRLAMPQLFNEKYRVYPIQAGGKTRKIILSKNFRSRKNVLDGINFLFRQIMSLEFGDVDYNEEAALYAGARFPACQGLCGGDNEILLVETALPEESELPEEIEEMGRRELEATAIAAKIKEMMAAGYQVLDHGEYRPMSFGDVAVLLRSVKNWGSVLDDCFARAGIPYFAETASGYYDVPEVDTVLNLLRLIDNPLQDIPLLSLLHSPIYGINADGLAQIRLFGGEGRFYDCVLAYAADGEETDIRNKLEKFLTDLSRWRQEERQLSLTELLRMLYRETGYYDYVGLTAGGRLRQANLRLLLEKAEQFEKNSRRGLFFFVRFVESMKTAEAESSSAKLQNAGEDLVRVMTIHKSKGLEFPVVFLADTVKKFNEADGRAPVITHQQWGYGMDYTDLEQRAVYSTLAKTALAEEVRLENLSEEVRVLYVALTRAKEKLILTGAVKDIRKSLTKWMETADSQEERLPLFRLRRGANYLDWIMPAFLRHPTGRAMAQEWGIEPAGRTLPDESCWSWQVRSRMDLYLEEKEETEVARDLKEYYRNWESVGDYSGSRQEIFRVLSWQYPYGEETALPAKVSISEIKRRNAAEITGEEPTPAEMPWFSEKVRTERLTAAQIGTAMHVFMEAADFRREYDAGEIQELLAELVAEDRLSAREAAAVRRKELLAFFRSDLSKRMRVAERIEKERPFSMLVEPKDIFREEKYCNMEEYIQINGIMDCFFYEEDGVVLVDYKSDRVYDEEILKERYQIQMALYREALERVTDRPVKEVYLYSFAMGKAVSMGM</sequence>
<dbReference type="PROSITE" id="PS51198">
    <property type="entry name" value="UVRD_HELICASE_ATP_BIND"/>
    <property type="match status" value="1"/>
</dbReference>
<gene>
    <name evidence="13 17" type="primary">addA</name>
    <name evidence="17" type="ORF">H9X83_05375</name>
</gene>
<evidence type="ECO:0000256" key="6">
    <source>
        <dbReference type="ARBA" id="ARBA00022839"/>
    </source>
</evidence>
<keyword evidence="10 13" id="KW-0413">Isomerase</keyword>
<proteinExistence type="inferred from homology"/>
<dbReference type="PANTHER" id="PTHR11070:SF48">
    <property type="entry name" value="ATP-DEPENDENT HELICASE_NUCLEASE SUBUNIT A"/>
    <property type="match status" value="1"/>
</dbReference>
<evidence type="ECO:0000256" key="2">
    <source>
        <dbReference type="ARBA" id="ARBA00022741"/>
    </source>
</evidence>
<evidence type="ECO:0000256" key="5">
    <source>
        <dbReference type="ARBA" id="ARBA00022806"/>
    </source>
</evidence>
<dbReference type="Pfam" id="PF13361">
    <property type="entry name" value="UvrD_C"/>
    <property type="match status" value="1"/>
</dbReference>
<dbReference type="SUPFAM" id="SSF52980">
    <property type="entry name" value="Restriction endonuclease-like"/>
    <property type="match status" value="1"/>
</dbReference>
<dbReference type="InterPro" id="IPR038726">
    <property type="entry name" value="PDDEXK_AddAB-type"/>
</dbReference>
<protein>
    <recommendedName>
        <fullName evidence="13">ATP-dependent helicase/nuclease subunit A</fullName>
        <ecNumber evidence="13">3.1.-.-</ecNumber>
        <ecNumber evidence="13">5.6.2.4</ecNumber>
    </recommendedName>
    <alternativeName>
        <fullName evidence="13">ATP-dependent helicase/nuclease AddA</fullName>
    </alternativeName>
    <alternativeName>
        <fullName evidence="13">DNA 3'-5' helicase AddA</fullName>
    </alternativeName>
</protein>
<evidence type="ECO:0000256" key="7">
    <source>
        <dbReference type="ARBA" id="ARBA00022840"/>
    </source>
</evidence>
<dbReference type="EMBL" id="JACSNV010000006">
    <property type="protein sequence ID" value="MBM6877587.1"/>
    <property type="molecule type" value="Genomic_DNA"/>
</dbReference>
<evidence type="ECO:0000256" key="14">
    <source>
        <dbReference type="PROSITE-ProRule" id="PRU00560"/>
    </source>
</evidence>
<feature type="domain" description="UvrD-like helicase ATP-binding" evidence="15">
    <location>
        <begin position="3"/>
        <end position="476"/>
    </location>
</feature>
<comment type="cofactor">
    <cofactor evidence="13">
        <name>Mg(2+)</name>
        <dbReference type="ChEBI" id="CHEBI:18420"/>
    </cofactor>
</comment>
<evidence type="ECO:0000256" key="12">
    <source>
        <dbReference type="ARBA" id="ARBA00048988"/>
    </source>
</evidence>
<dbReference type="InterPro" id="IPR000212">
    <property type="entry name" value="DNA_helicase_UvrD/REP"/>
</dbReference>
<evidence type="ECO:0000256" key="9">
    <source>
        <dbReference type="ARBA" id="ARBA00023204"/>
    </source>
</evidence>
<evidence type="ECO:0000256" key="8">
    <source>
        <dbReference type="ARBA" id="ARBA00023125"/>
    </source>
</evidence>
<evidence type="ECO:0000256" key="11">
    <source>
        <dbReference type="ARBA" id="ARBA00034617"/>
    </source>
</evidence>
<dbReference type="InterPro" id="IPR027417">
    <property type="entry name" value="P-loop_NTPase"/>
</dbReference>
<keyword evidence="1 13" id="KW-0540">Nuclease</keyword>
<dbReference type="InterPro" id="IPR014016">
    <property type="entry name" value="UvrD-like_ATP-bd"/>
</dbReference>
<dbReference type="Gene3D" id="3.40.50.300">
    <property type="entry name" value="P-loop containing nucleotide triphosphate hydrolases"/>
    <property type="match status" value="4"/>
</dbReference>
<accession>A0ABS2GAE1</accession>
<evidence type="ECO:0000256" key="4">
    <source>
        <dbReference type="ARBA" id="ARBA00022801"/>
    </source>
</evidence>
<comment type="function">
    <text evidence="13">The heterodimer acts as both an ATP-dependent DNA helicase and an ATP-dependent, dual-direction single-stranded exonuclease. Recognizes the chi site generating a DNA molecule suitable for the initiation of homologous recombination. The AddA nuclease domain is required for chi fragment generation; this subunit has the helicase and 3' -&gt; 5' nuclease activities.</text>
</comment>
<evidence type="ECO:0000256" key="13">
    <source>
        <dbReference type="HAMAP-Rule" id="MF_01451"/>
    </source>
</evidence>
<dbReference type="PROSITE" id="PS51217">
    <property type="entry name" value="UVRD_HELICASE_CTER"/>
    <property type="match status" value="1"/>
</dbReference>
<reference evidence="17 18" key="1">
    <citation type="journal article" date="2021" name="Sci. Rep.">
        <title>The distribution of antibiotic resistance genes in chicken gut microbiota commensals.</title>
        <authorList>
            <person name="Juricova H."/>
            <person name="Matiasovicova J."/>
            <person name="Kubasova T."/>
            <person name="Cejkova D."/>
            <person name="Rychlik I."/>
        </authorList>
    </citation>
    <scope>NUCLEOTIDE SEQUENCE [LARGE SCALE GENOMIC DNA]</scope>
    <source>
        <strain evidence="17 18">An431b</strain>
    </source>
</reference>
<evidence type="ECO:0000256" key="10">
    <source>
        <dbReference type="ARBA" id="ARBA00023235"/>
    </source>
</evidence>
<keyword evidence="4 13" id="KW-0378">Hydrolase</keyword>
<dbReference type="EC" id="3.1.-.-" evidence="13"/>
<evidence type="ECO:0000259" key="16">
    <source>
        <dbReference type="PROSITE" id="PS51217"/>
    </source>
</evidence>
<feature type="binding site" evidence="14">
    <location>
        <begin position="24"/>
        <end position="31"/>
    </location>
    <ligand>
        <name>ATP</name>
        <dbReference type="ChEBI" id="CHEBI:30616"/>
    </ligand>
</feature>
<keyword evidence="5 13" id="KW-0347">Helicase</keyword>
<comment type="caution">
    <text evidence="17">The sequence shown here is derived from an EMBL/GenBank/DDBJ whole genome shotgun (WGS) entry which is preliminary data.</text>
</comment>
<name>A0ABS2GAE1_9FIRM</name>
<dbReference type="EC" id="5.6.2.4" evidence="13"/>
<dbReference type="Gene3D" id="3.90.320.10">
    <property type="match status" value="1"/>
</dbReference>
<comment type="catalytic activity">
    <reaction evidence="11 13">
        <text>Couples ATP hydrolysis with the unwinding of duplex DNA by translocating in the 3'-5' direction.</text>
        <dbReference type="EC" id="5.6.2.4"/>
    </reaction>
</comment>
<dbReference type="GO" id="GO:0004386">
    <property type="term" value="F:helicase activity"/>
    <property type="evidence" value="ECO:0007669"/>
    <property type="project" value="UniProtKB-KW"/>
</dbReference>
<dbReference type="Proteomes" id="UP000729290">
    <property type="component" value="Unassembled WGS sequence"/>
</dbReference>
<evidence type="ECO:0000256" key="1">
    <source>
        <dbReference type="ARBA" id="ARBA00022722"/>
    </source>
</evidence>
<evidence type="ECO:0000313" key="17">
    <source>
        <dbReference type="EMBL" id="MBM6877587.1"/>
    </source>
</evidence>
<keyword evidence="8 13" id="KW-0238">DNA-binding</keyword>
<feature type="domain" description="UvrD-like helicase C-terminal" evidence="16">
    <location>
        <begin position="509"/>
        <end position="796"/>
    </location>
</feature>
<comment type="similarity">
    <text evidence="13">Belongs to the helicase family. AddA subfamily.</text>
</comment>
<keyword evidence="7 13" id="KW-0067">ATP-binding</keyword>
<dbReference type="HAMAP" id="MF_01451">
    <property type="entry name" value="AddA"/>
    <property type="match status" value="1"/>
</dbReference>
<keyword evidence="3 13" id="KW-0227">DNA damage</keyword>
<comment type="subunit">
    <text evidence="13">Heterodimer of AddA and AddB/RexB.</text>
</comment>
<keyword evidence="2 13" id="KW-0547">Nucleotide-binding</keyword>
<dbReference type="InterPro" id="IPR014152">
    <property type="entry name" value="AddA"/>
</dbReference>
<dbReference type="InterPro" id="IPR011604">
    <property type="entry name" value="PDDEXK-like_dom_sf"/>
</dbReference>